<evidence type="ECO:0008006" key="4">
    <source>
        <dbReference type="Google" id="ProtNLM"/>
    </source>
</evidence>
<feature type="chain" id="PRO_5018131961" description="Secreted protein" evidence="1">
    <location>
        <begin position="34"/>
        <end position="95"/>
    </location>
</feature>
<dbReference type="OrthoDB" id="9992763at2"/>
<dbReference type="EMBL" id="RFFH01000001">
    <property type="protein sequence ID" value="RMI35361.1"/>
    <property type="molecule type" value="Genomic_DNA"/>
</dbReference>
<proteinExistence type="predicted"/>
<dbReference type="AlphaFoldDB" id="A0A3M2LCV2"/>
<protein>
    <recommendedName>
        <fullName evidence="4">Secreted protein</fullName>
    </recommendedName>
</protein>
<sequence>MASITSRLRTAVIAAAIVTTAGAPLLVTGTASAAPVSGQASTTAGPIGIRVADDDDWYHWHCRIEHEWWRPGCHGDWDDHHWRNYVPWWLGSAMS</sequence>
<keyword evidence="3" id="KW-1185">Reference proteome</keyword>
<reference evidence="2 3" key="1">
    <citation type="submission" date="2018-10" db="EMBL/GenBank/DDBJ databases">
        <title>Isolation from cow dung.</title>
        <authorList>
            <person name="Ling L."/>
        </authorList>
    </citation>
    <scope>NUCLEOTIDE SEQUENCE [LARGE SCALE GENOMIC DNA]</scope>
    <source>
        <strain evidence="2 3">NEAU-LL90</strain>
    </source>
</reference>
<evidence type="ECO:0000313" key="3">
    <source>
        <dbReference type="Proteomes" id="UP000279275"/>
    </source>
</evidence>
<feature type="signal peptide" evidence="1">
    <location>
        <begin position="1"/>
        <end position="33"/>
    </location>
</feature>
<accession>A0A3M2LCV2</accession>
<evidence type="ECO:0000313" key="2">
    <source>
        <dbReference type="EMBL" id="RMI35361.1"/>
    </source>
</evidence>
<name>A0A3M2LCV2_9NOCA</name>
<gene>
    <name evidence="2" type="ORF">EBN03_03525</name>
</gene>
<organism evidence="2 3">
    <name type="scientific">Nocardia stercoris</name>
    <dbReference type="NCBI Taxonomy" id="2483361"/>
    <lineage>
        <taxon>Bacteria</taxon>
        <taxon>Bacillati</taxon>
        <taxon>Actinomycetota</taxon>
        <taxon>Actinomycetes</taxon>
        <taxon>Mycobacteriales</taxon>
        <taxon>Nocardiaceae</taxon>
        <taxon>Nocardia</taxon>
    </lineage>
</organism>
<keyword evidence="1" id="KW-0732">Signal</keyword>
<dbReference type="Proteomes" id="UP000279275">
    <property type="component" value="Unassembled WGS sequence"/>
</dbReference>
<dbReference type="RefSeq" id="WP_122186335.1">
    <property type="nucleotide sequence ID" value="NZ_RFFH01000001.1"/>
</dbReference>
<evidence type="ECO:0000256" key="1">
    <source>
        <dbReference type="SAM" id="SignalP"/>
    </source>
</evidence>
<comment type="caution">
    <text evidence="2">The sequence shown here is derived from an EMBL/GenBank/DDBJ whole genome shotgun (WGS) entry which is preliminary data.</text>
</comment>